<proteinExistence type="predicted"/>
<gene>
    <name evidence="6" type="primary">xynR</name>
    <name evidence="6" type="ORF">GCM10023195_00940</name>
</gene>
<evidence type="ECO:0000256" key="1">
    <source>
        <dbReference type="ARBA" id="ARBA00023015"/>
    </source>
</evidence>
<dbReference type="Pfam" id="PF09339">
    <property type="entry name" value="HTH_IclR"/>
    <property type="match status" value="1"/>
</dbReference>
<keyword evidence="7" id="KW-1185">Reference proteome</keyword>
<protein>
    <submittedName>
        <fullName evidence="6">DNA-binding transcriptional repressor XynR</fullName>
    </submittedName>
</protein>
<evidence type="ECO:0000256" key="3">
    <source>
        <dbReference type="ARBA" id="ARBA00023163"/>
    </source>
</evidence>
<dbReference type="Pfam" id="PF01614">
    <property type="entry name" value="IclR_C"/>
    <property type="match status" value="1"/>
</dbReference>
<dbReference type="PROSITE" id="PS51077">
    <property type="entry name" value="HTH_ICLR"/>
    <property type="match status" value="1"/>
</dbReference>
<dbReference type="Gene3D" id="3.30.450.40">
    <property type="match status" value="1"/>
</dbReference>
<evidence type="ECO:0000313" key="6">
    <source>
        <dbReference type="EMBL" id="GAA4600744.1"/>
    </source>
</evidence>
<dbReference type="Gene3D" id="1.10.10.10">
    <property type="entry name" value="Winged helix-like DNA-binding domain superfamily/Winged helix DNA-binding domain"/>
    <property type="match status" value="1"/>
</dbReference>
<dbReference type="InterPro" id="IPR005471">
    <property type="entry name" value="Tscrpt_reg_IclR_N"/>
</dbReference>
<dbReference type="PROSITE" id="PS51078">
    <property type="entry name" value="ICLR_ED"/>
    <property type="match status" value="1"/>
</dbReference>
<evidence type="ECO:0000259" key="4">
    <source>
        <dbReference type="PROSITE" id="PS51077"/>
    </source>
</evidence>
<keyword evidence="3" id="KW-0804">Transcription</keyword>
<dbReference type="InterPro" id="IPR029016">
    <property type="entry name" value="GAF-like_dom_sf"/>
</dbReference>
<keyword evidence="1" id="KW-0805">Transcription regulation</keyword>
<comment type="caution">
    <text evidence="6">The sequence shown here is derived from an EMBL/GenBank/DDBJ whole genome shotgun (WGS) entry which is preliminary data.</text>
</comment>
<dbReference type="EMBL" id="BAABHJ010000001">
    <property type="protein sequence ID" value="GAA4600744.1"/>
    <property type="molecule type" value="Genomic_DNA"/>
</dbReference>
<organism evidence="6 7">
    <name type="scientific">Actinoallomurus liliacearum</name>
    <dbReference type="NCBI Taxonomy" id="1080073"/>
    <lineage>
        <taxon>Bacteria</taxon>
        <taxon>Bacillati</taxon>
        <taxon>Actinomycetota</taxon>
        <taxon>Actinomycetes</taxon>
        <taxon>Streptosporangiales</taxon>
        <taxon>Thermomonosporaceae</taxon>
        <taxon>Actinoallomurus</taxon>
    </lineage>
</organism>
<sequence>MPVTNGSAGAQAVQRALNVLECFRDNAQALSASDIARRLGLSSSTAHRLAQALAGAGFLERDLLTARYRLGPAVLELGLLSYHQRGLHQVLPELDHLSELTGATVDLAIRSGRHAVLVAGGTVRRSSAGVGLRRPLYSTALGKVLLAWARPGDDDMSDVGPLRPLTDRTIVDPARLRAEIDRVRARGYALNDGESAEGVRTVAVPLLDRTGYVRFALAVRSTPEVISDAHIPWLLTRARACVRALEVLLLTPAERGHADPEPTH</sequence>
<accession>A0ABP8TCB9</accession>
<dbReference type="SMART" id="SM00346">
    <property type="entry name" value="HTH_ICLR"/>
    <property type="match status" value="1"/>
</dbReference>
<dbReference type="GO" id="GO:0003677">
    <property type="term" value="F:DNA binding"/>
    <property type="evidence" value="ECO:0007669"/>
    <property type="project" value="UniProtKB-KW"/>
</dbReference>
<evidence type="ECO:0000256" key="2">
    <source>
        <dbReference type="ARBA" id="ARBA00023125"/>
    </source>
</evidence>
<dbReference type="SUPFAM" id="SSF55781">
    <property type="entry name" value="GAF domain-like"/>
    <property type="match status" value="1"/>
</dbReference>
<dbReference type="SUPFAM" id="SSF46785">
    <property type="entry name" value="Winged helix' DNA-binding domain"/>
    <property type="match status" value="1"/>
</dbReference>
<name>A0ABP8TCB9_9ACTN</name>
<dbReference type="PANTHER" id="PTHR30136">
    <property type="entry name" value="HELIX-TURN-HELIX TRANSCRIPTIONAL REGULATOR, ICLR FAMILY"/>
    <property type="match status" value="1"/>
</dbReference>
<evidence type="ECO:0000313" key="7">
    <source>
        <dbReference type="Proteomes" id="UP001500212"/>
    </source>
</evidence>
<keyword evidence="2 6" id="KW-0238">DNA-binding</keyword>
<dbReference type="Proteomes" id="UP001500212">
    <property type="component" value="Unassembled WGS sequence"/>
</dbReference>
<reference evidence="7" key="1">
    <citation type="journal article" date="2019" name="Int. J. Syst. Evol. Microbiol.">
        <title>The Global Catalogue of Microorganisms (GCM) 10K type strain sequencing project: providing services to taxonomists for standard genome sequencing and annotation.</title>
        <authorList>
            <consortium name="The Broad Institute Genomics Platform"/>
            <consortium name="The Broad Institute Genome Sequencing Center for Infectious Disease"/>
            <person name="Wu L."/>
            <person name="Ma J."/>
        </authorList>
    </citation>
    <scope>NUCLEOTIDE SEQUENCE [LARGE SCALE GENOMIC DNA]</scope>
    <source>
        <strain evidence="7">JCM 17938</strain>
    </source>
</reference>
<feature type="domain" description="HTH iclR-type" evidence="4">
    <location>
        <begin position="10"/>
        <end position="72"/>
    </location>
</feature>
<feature type="domain" description="IclR-ED" evidence="5">
    <location>
        <begin position="73"/>
        <end position="251"/>
    </location>
</feature>
<evidence type="ECO:0000259" key="5">
    <source>
        <dbReference type="PROSITE" id="PS51078"/>
    </source>
</evidence>
<dbReference type="InterPro" id="IPR014757">
    <property type="entry name" value="Tscrpt_reg_IclR_C"/>
</dbReference>
<dbReference type="InterPro" id="IPR036390">
    <property type="entry name" value="WH_DNA-bd_sf"/>
</dbReference>
<dbReference type="InterPro" id="IPR036388">
    <property type="entry name" value="WH-like_DNA-bd_sf"/>
</dbReference>
<dbReference type="InterPro" id="IPR050707">
    <property type="entry name" value="HTH_MetabolicPath_Reg"/>
</dbReference>
<dbReference type="PANTHER" id="PTHR30136:SF24">
    <property type="entry name" value="HTH-TYPE TRANSCRIPTIONAL REPRESSOR ALLR"/>
    <property type="match status" value="1"/>
</dbReference>